<name>A0ABR2Y437_9PEZI</name>
<sequence length="1137" mass="127071">MSAVDKFKNVWTQCFPPRRLPFTEASVPAGSQTGRTFIVTGGNSGIGYELCKLLFGTGATVYMGARSTEKAEAAIESIKQSVEHPVTEGGQLKVLLIDLSDLRSVRDAAETFARQESKLHVLWNNAGMGPNALKVTDRTAQGIEPMLGVHCVAAHFLAELLLPQLRAAANSGPNPRPARVIWLTSALADTSSPYNGIDISVLDTGTKDAVLNHAASKAGAWILSREYQKRRAEDGIVSLAVNPGNCDTGTYRGTNFILAFILKALMLYPAELGALTELFAGLSPSIMQGNNGIYVIPWGRTRLDEETIRQDILTAAKSEEEGGLGYGLSQRHEDFDSRAQQYTMTIHRAERTESIVLCSGCPERAYVQLRIPLTTRAVKKIEFKTLSHDQGFSEDLANQGTYNGCYSYFEVALVNPAARERLPRRHLQYNRHGVSEPFAHEIIWNSDGSNVEDKGWLASIRAGDTIQIIPMTRFSGWKNYVYWAEIIARCDAINEADVISPLSALTLSGPSQNPSAVYRTLEKDTKEIRLITFLSGDGDEPVRCQLGYAHLAAESLHKYECLSYCWGNTMDIMKICLGVNDRAEDNDEQPKYQDFLITKNLHSALRHLRFQDGRERTLWVDAICINQDDMVERGEQVSMMRQIYARASNVVIWLGEADGDSKAFLRAALEIAHQHADGDAARFKGLSLDHRLDELHCPIKPIYDDWGSLDLLFLGREWFRRIWVVQEVSQAASAVMQCGEVELPWSLVLRMNLCMRRPATWSVPWRRTVIPGIWQELFEADNYDMDPLGLKFPNPVRSTQMDILDTFLHGLDLEATDYRDKIYALLGFIDPDDVSIEIRPDYAKTVEAVFADFTRWWIRTRGSLRILSAIHANSGRSWQDMSAMPRETASDKRPSWSLWYDGRSSRANATLGVWSNTNYRASADRGLDVVESTSEKLSLRGCSLGTINSISTFPYFGAHGDDSEDSENDENHTASNEDITNDDFFEIRNVYTNLFEPTNARNIWTSNAFQPGELDESGQAVKLAEDMFFDHKYCHEESSGATAGFKCHHSAFFHTSEGARGLCPPMANEGDVVVVLYGGSIPYILRRLKSSVDDIAAAGNEYHFIGECYLQGYMHGLAVAQVEDGNHKRSTELFDLF</sequence>
<dbReference type="PRINTS" id="PR00081">
    <property type="entry name" value="GDHRDH"/>
</dbReference>
<evidence type="ECO:0000256" key="1">
    <source>
        <dbReference type="SAM" id="MobiDB-lite"/>
    </source>
</evidence>
<dbReference type="Gene3D" id="3.40.50.720">
    <property type="entry name" value="NAD(P)-binding Rossmann-like Domain"/>
    <property type="match status" value="1"/>
</dbReference>
<dbReference type="PANTHER" id="PTHR24148:SF64">
    <property type="entry name" value="HETEROKARYON INCOMPATIBILITY DOMAIN-CONTAINING PROTEIN"/>
    <property type="match status" value="1"/>
</dbReference>
<accession>A0ABR2Y437</accession>
<keyword evidence="4" id="KW-1185">Reference proteome</keyword>
<gene>
    <name evidence="3" type="ORF">SCAR479_01910</name>
</gene>
<feature type="region of interest" description="Disordered" evidence="1">
    <location>
        <begin position="958"/>
        <end position="979"/>
    </location>
</feature>
<evidence type="ECO:0000259" key="2">
    <source>
        <dbReference type="Pfam" id="PF06985"/>
    </source>
</evidence>
<dbReference type="EMBL" id="JARVKM010000005">
    <property type="protein sequence ID" value="KAK9780724.1"/>
    <property type="molecule type" value="Genomic_DNA"/>
</dbReference>
<dbReference type="InterPro" id="IPR010730">
    <property type="entry name" value="HET"/>
</dbReference>
<feature type="domain" description="Heterokaryon incompatibility" evidence="2">
    <location>
        <begin position="559"/>
        <end position="727"/>
    </location>
</feature>
<proteinExistence type="predicted"/>
<dbReference type="PANTHER" id="PTHR24148">
    <property type="entry name" value="ANKYRIN REPEAT DOMAIN-CONTAINING PROTEIN 39 HOMOLOG-RELATED"/>
    <property type="match status" value="1"/>
</dbReference>
<dbReference type="Proteomes" id="UP001465668">
    <property type="component" value="Unassembled WGS sequence"/>
</dbReference>
<evidence type="ECO:0000313" key="3">
    <source>
        <dbReference type="EMBL" id="KAK9780724.1"/>
    </source>
</evidence>
<dbReference type="SUPFAM" id="SSF51735">
    <property type="entry name" value="NAD(P)-binding Rossmann-fold domains"/>
    <property type="match status" value="1"/>
</dbReference>
<comment type="caution">
    <text evidence="3">The sequence shown here is derived from an EMBL/GenBank/DDBJ whole genome shotgun (WGS) entry which is preliminary data.</text>
</comment>
<dbReference type="InterPro" id="IPR036291">
    <property type="entry name" value="NAD(P)-bd_dom_sf"/>
</dbReference>
<dbReference type="Pfam" id="PF26639">
    <property type="entry name" value="Het-6_barrel"/>
    <property type="match status" value="1"/>
</dbReference>
<dbReference type="Pfam" id="PF06985">
    <property type="entry name" value="HET"/>
    <property type="match status" value="1"/>
</dbReference>
<reference evidence="3 4" key="1">
    <citation type="submission" date="2024-02" db="EMBL/GenBank/DDBJ databases">
        <title>First draft genome assembly of two strains of Seiridium cardinale.</title>
        <authorList>
            <person name="Emiliani G."/>
            <person name="Scali E."/>
        </authorList>
    </citation>
    <scope>NUCLEOTIDE SEQUENCE [LARGE SCALE GENOMIC DNA]</scope>
    <source>
        <strain evidence="3 4">BM-138-000479</strain>
    </source>
</reference>
<dbReference type="Pfam" id="PF00106">
    <property type="entry name" value="adh_short"/>
    <property type="match status" value="1"/>
</dbReference>
<dbReference type="InterPro" id="IPR002347">
    <property type="entry name" value="SDR_fam"/>
</dbReference>
<evidence type="ECO:0000313" key="4">
    <source>
        <dbReference type="Proteomes" id="UP001465668"/>
    </source>
</evidence>
<organism evidence="3 4">
    <name type="scientific">Seiridium cardinale</name>
    <dbReference type="NCBI Taxonomy" id="138064"/>
    <lineage>
        <taxon>Eukaryota</taxon>
        <taxon>Fungi</taxon>
        <taxon>Dikarya</taxon>
        <taxon>Ascomycota</taxon>
        <taxon>Pezizomycotina</taxon>
        <taxon>Sordariomycetes</taxon>
        <taxon>Xylariomycetidae</taxon>
        <taxon>Amphisphaeriales</taxon>
        <taxon>Sporocadaceae</taxon>
        <taxon>Seiridium</taxon>
    </lineage>
</organism>
<protein>
    <submittedName>
        <fullName evidence="3">Heterokaryon incompatibility domain-containing protein</fullName>
    </submittedName>
</protein>
<dbReference type="InterPro" id="IPR052895">
    <property type="entry name" value="HetReg/Transcr_Mod"/>
</dbReference>